<keyword evidence="2" id="KW-1185">Reference proteome</keyword>
<sequence>MRSFLPKIGSFSILMVLFKKIRKSSYWRSGTGWHRYIPKEENHSADYIANLAFGREEDLHLFESPPDEVLDFRKSDKERIFVPPEYPM</sequence>
<accession>A0ABR0NPB4</accession>
<comment type="caution">
    <text evidence="1">The sequence shown here is derived from an EMBL/GenBank/DDBJ whole genome shotgun (WGS) entry which is preliminary data.</text>
</comment>
<protein>
    <submittedName>
        <fullName evidence="1">Uncharacterized protein</fullName>
    </submittedName>
</protein>
<reference evidence="1 2" key="1">
    <citation type="submission" date="2023-03" db="EMBL/GenBank/DDBJ databases">
        <title>WGS of Gossypium arboreum.</title>
        <authorList>
            <person name="Yu D."/>
        </authorList>
    </citation>
    <scope>NUCLEOTIDE SEQUENCE [LARGE SCALE GENOMIC DNA]</scope>
    <source>
        <tissue evidence="1">Leaf</tissue>
    </source>
</reference>
<dbReference type="EMBL" id="JARKNE010000009">
    <property type="protein sequence ID" value="KAK5803161.1"/>
    <property type="molecule type" value="Genomic_DNA"/>
</dbReference>
<evidence type="ECO:0000313" key="2">
    <source>
        <dbReference type="Proteomes" id="UP001358586"/>
    </source>
</evidence>
<name>A0ABR0NPB4_GOSAR</name>
<dbReference type="Proteomes" id="UP001358586">
    <property type="component" value="Chromosome 9"/>
</dbReference>
<evidence type="ECO:0000313" key="1">
    <source>
        <dbReference type="EMBL" id="KAK5803161.1"/>
    </source>
</evidence>
<proteinExistence type="predicted"/>
<organism evidence="1 2">
    <name type="scientific">Gossypium arboreum</name>
    <name type="common">Tree cotton</name>
    <name type="synonym">Gossypium nanking</name>
    <dbReference type="NCBI Taxonomy" id="29729"/>
    <lineage>
        <taxon>Eukaryota</taxon>
        <taxon>Viridiplantae</taxon>
        <taxon>Streptophyta</taxon>
        <taxon>Embryophyta</taxon>
        <taxon>Tracheophyta</taxon>
        <taxon>Spermatophyta</taxon>
        <taxon>Magnoliopsida</taxon>
        <taxon>eudicotyledons</taxon>
        <taxon>Gunneridae</taxon>
        <taxon>Pentapetalae</taxon>
        <taxon>rosids</taxon>
        <taxon>malvids</taxon>
        <taxon>Malvales</taxon>
        <taxon>Malvaceae</taxon>
        <taxon>Malvoideae</taxon>
        <taxon>Gossypium</taxon>
    </lineage>
</organism>
<gene>
    <name evidence="1" type="ORF">PVK06_030802</name>
</gene>